<keyword evidence="1" id="KW-1133">Transmembrane helix</keyword>
<sequence>MATKLSVRQAFAFALVTIYFLIAMTGFSQLSVLWLLVPVVPLHLIFWQNILQGRLTLPRNCPLVGYLRYFFESIRPELRQYFFKTDTDGKPFSRRQRSIV</sequence>
<keyword evidence="1" id="KW-0472">Membrane</keyword>
<dbReference type="Proteomes" id="UP000198432">
    <property type="component" value="Unassembled WGS sequence"/>
</dbReference>
<evidence type="ECO:0000313" key="3">
    <source>
        <dbReference type="Proteomes" id="UP000198432"/>
    </source>
</evidence>
<dbReference type="RefSeq" id="WP_179223158.1">
    <property type="nucleotide sequence ID" value="NZ_FZOQ01000052.1"/>
</dbReference>
<accession>A0A239LWA9</accession>
<gene>
    <name evidence="2" type="ORF">SAMN06296052_1523</name>
</gene>
<keyword evidence="1" id="KW-0812">Transmembrane</keyword>
<dbReference type="AlphaFoldDB" id="A0A239LWA9"/>
<protein>
    <submittedName>
        <fullName evidence="2">Uncharacterized protein</fullName>
    </submittedName>
</protein>
<name>A0A239LWA9_9BACT</name>
<reference evidence="3" key="1">
    <citation type="submission" date="2017-06" db="EMBL/GenBank/DDBJ databases">
        <authorList>
            <person name="Varghese N."/>
            <person name="Submissions S."/>
        </authorList>
    </citation>
    <scope>NUCLEOTIDE SEQUENCE [LARGE SCALE GENOMIC DNA]</scope>
    <source>
        <strain evidence="3">NKM1</strain>
    </source>
</reference>
<proteinExistence type="predicted"/>
<dbReference type="EMBL" id="FZOQ01000052">
    <property type="protein sequence ID" value="SNT33999.1"/>
    <property type="molecule type" value="Genomic_DNA"/>
</dbReference>
<keyword evidence="3" id="KW-1185">Reference proteome</keyword>
<organism evidence="2 3">
    <name type="scientific">Pontibacter ummariensis</name>
    <dbReference type="NCBI Taxonomy" id="1610492"/>
    <lineage>
        <taxon>Bacteria</taxon>
        <taxon>Pseudomonadati</taxon>
        <taxon>Bacteroidota</taxon>
        <taxon>Cytophagia</taxon>
        <taxon>Cytophagales</taxon>
        <taxon>Hymenobacteraceae</taxon>
        <taxon>Pontibacter</taxon>
    </lineage>
</organism>
<evidence type="ECO:0000256" key="1">
    <source>
        <dbReference type="SAM" id="Phobius"/>
    </source>
</evidence>
<feature type="transmembrane region" description="Helical" evidence="1">
    <location>
        <begin position="12"/>
        <end position="37"/>
    </location>
</feature>
<dbReference type="SUPFAM" id="SSF51395">
    <property type="entry name" value="FMN-linked oxidoreductases"/>
    <property type="match status" value="1"/>
</dbReference>
<evidence type="ECO:0000313" key="2">
    <source>
        <dbReference type="EMBL" id="SNT33999.1"/>
    </source>
</evidence>